<protein>
    <submittedName>
        <fullName evidence="1">Uncharacterized protein</fullName>
    </submittedName>
</protein>
<comment type="caution">
    <text evidence="1">The sequence shown here is derived from an EMBL/GenBank/DDBJ whole genome shotgun (WGS) entry which is preliminary data.</text>
</comment>
<gene>
    <name evidence="1" type="ORF">EV421DRAFT_1717212</name>
</gene>
<name>A0AA39J4P0_9AGAR</name>
<dbReference type="GO" id="GO:0005507">
    <property type="term" value="F:copper ion binding"/>
    <property type="evidence" value="ECO:0007669"/>
    <property type="project" value="InterPro"/>
</dbReference>
<dbReference type="Proteomes" id="UP001175226">
    <property type="component" value="Unassembled WGS sequence"/>
</dbReference>
<dbReference type="EMBL" id="JAUEPT010000068">
    <property type="protein sequence ID" value="KAK0434769.1"/>
    <property type="molecule type" value="Genomic_DNA"/>
</dbReference>
<dbReference type="SUPFAM" id="SSF54416">
    <property type="entry name" value="Amine oxidase N-terminal region"/>
    <property type="match status" value="1"/>
</dbReference>
<dbReference type="InterPro" id="IPR016182">
    <property type="entry name" value="Cu_amine_oxidase_N-reg"/>
</dbReference>
<reference evidence="1" key="1">
    <citation type="submission" date="2023-06" db="EMBL/GenBank/DDBJ databases">
        <authorList>
            <consortium name="Lawrence Berkeley National Laboratory"/>
            <person name="Ahrendt S."/>
            <person name="Sahu N."/>
            <person name="Indic B."/>
            <person name="Wong-Bajracharya J."/>
            <person name="Merenyi Z."/>
            <person name="Ke H.-M."/>
            <person name="Monk M."/>
            <person name="Kocsube S."/>
            <person name="Drula E."/>
            <person name="Lipzen A."/>
            <person name="Balint B."/>
            <person name="Henrissat B."/>
            <person name="Andreopoulos B."/>
            <person name="Martin F.M."/>
            <person name="Harder C.B."/>
            <person name="Rigling D."/>
            <person name="Ford K.L."/>
            <person name="Foster G.D."/>
            <person name="Pangilinan J."/>
            <person name="Papanicolaou A."/>
            <person name="Barry K."/>
            <person name="LaButti K."/>
            <person name="Viragh M."/>
            <person name="Koriabine M."/>
            <person name="Yan M."/>
            <person name="Riley R."/>
            <person name="Champramary S."/>
            <person name="Plett K.L."/>
            <person name="Tsai I.J."/>
            <person name="Slot J."/>
            <person name="Sipos G."/>
            <person name="Plett J."/>
            <person name="Nagy L.G."/>
            <person name="Grigoriev I.V."/>
        </authorList>
    </citation>
    <scope>NUCLEOTIDE SEQUENCE</scope>
    <source>
        <strain evidence="1">FPL87.14</strain>
    </source>
</reference>
<proteinExistence type="predicted"/>
<organism evidence="1 2">
    <name type="scientific">Armillaria borealis</name>
    <dbReference type="NCBI Taxonomy" id="47425"/>
    <lineage>
        <taxon>Eukaryota</taxon>
        <taxon>Fungi</taxon>
        <taxon>Dikarya</taxon>
        <taxon>Basidiomycota</taxon>
        <taxon>Agaricomycotina</taxon>
        <taxon>Agaricomycetes</taxon>
        <taxon>Agaricomycetidae</taxon>
        <taxon>Agaricales</taxon>
        <taxon>Marasmiineae</taxon>
        <taxon>Physalacriaceae</taxon>
        <taxon>Armillaria</taxon>
    </lineage>
</organism>
<feature type="non-terminal residue" evidence="1">
    <location>
        <position position="1"/>
    </location>
</feature>
<accession>A0AA39J4P0</accession>
<evidence type="ECO:0000313" key="2">
    <source>
        <dbReference type="Proteomes" id="UP001175226"/>
    </source>
</evidence>
<dbReference type="GO" id="GO:0009308">
    <property type="term" value="P:amine metabolic process"/>
    <property type="evidence" value="ECO:0007669"/>
    <property type="project" value="InterPro"/>
</dbReference>
<dbReference type="GO" id="GO:0008131">
    <property type="term" value="F:primary methylamine oxidase activity"/>
    <property type="evidence" value="ECO:0007669"/>
    <property type="project" value="InterPro"/>
</dbReference>
<evidence type="ECO:0000313" key="1">
    <source>
        <dbReference type="EMBL" id="KAK0434769.1"/>
    </source>
</evidence>
<keyword evidence="2" id="KW-1185">Reference proteome</keyword>
<dbReference type="AlphaFoldDB" id="A0AA39J4P0"/>
<dbReference type="GO" id="GO:0048038">
    <property type="term" value="F:quinone binding"/>
    <property type="evidence" value="ECO:0007669"/>
    <property type="project" value="InterPro"/>
</dbReference>
<sequence>VSLPVRRYIASKADIKAIKFIITYPLPSSKKAVLAYLGIPLTPSGQPEAPIPITRKAKVDVCAMALPMKDAHGLTVLRCVRKLQFSIYEDLIYPTTPQISVQGFVACEKIVKSDVGVQQMVKEFNSHTSHFFIGVLPEQIVCDGWSISYDDCFPQKRHIQQASISAQLLEHGNLYAHSLVSA</sequence>